<dbReference type="Gene3D" id="3.20.70.20">
    <property type="match status" value="1"/>
</dbReference>
<evidence type="ECO:0000256" key="10">
    <source>
        <dbReference type="RuleBase" id="RU003410"/>
    </source>
</evidence>
<dbReference type="Pfam" id="PF08343">
    <property type="entry name" value="RNR_N"/>
    <property type="match status" value="1"/>
</dbReference>
<organism evidence="13 14">
    <name type="scientific">Limosilactobacillus gastricus DSM 16045</name>
    <dbReference type="NCBI Taxonomy" id="1423749"/>
    <lineage>
        <taxon>Bacteria</taxon>
        <taxon>Bacillati</taxon>
        <taxon>Bacillota</taxon>
        <taxon>Bacilli</taxon>
        <taxon>Lactobacillales</taxon>
        <taxon>Lactobacillaceae</taxon>
        <taxon>Limosilactobacillus</taxon>
    </lineage>
</organism>
<dbReference type="NCBIfam" id="TIGR02506">
    <property type="entry name" value="NrdE_NrdA"/>
    <property type="match status" value="1"/>
</dbReference>
<keyword evidence="5" id="KW-0067">ATP-binding</keyword>
<keyword evidence="8" id="KW-1015">Disulfide bond</keyword>
<evidence type="ECO:0000313" key="14">
    <source>
        <dbReference type="Proteomes" id="UP000051739"/>
    </source>
</evidence>
<evidence type="ECO:0000256" key="4">
    <source>
        <dbReference type="ARBA" id="ARBA00022741"/>
    </source>
</evidence>
<comment type="catalytic activity">
    <reaction evidence="9 10">
        <text>a 2'-deoxyribonucleoside 5'-diphosphate + [thioredoxin]-disulfide + H2O = a ribonucleoside 5'-diphosphate + [thioredoxin]-dithiol</text>
        <dbReference type="Rhea" id="RHEA:23252"/>
        <dbReference type="Rhea" id="RHEA-COMP:10698"/>
        <dbReference type="Rhea" id="RHEA-COMP:10700"/>
        <dbReference type="ChEBI" id="CHEBI:15377"/>
        <dbReference type="ChEBI" id="CHEBI:29950"/>
        <dbReference type="ChEBI" id="CHEBI:50058"/>
        <dbReference type="ChEBI" id="CHEBI:57930"/>
        <dbReference type="ChEBI" id="CHEBI:73316"/>
        <dbReference type="EC" id="1.17.4.1"/>
    </reaction>
</comment>
<dbReference type="UniPathway" id="UPA00326"/>
<reference evidence="13 14" key="1">
    <citation type="journal article" date="2015" name="Genome Announc.">
        <title>Expanding the biotechnology potential of lactobacilli through comparative genomics of 213 strains and associated genera.</title>
        <authorList>
            <person name="Sun Z."/>
            <person name="Harris H.M."/>
            <person name="McCann A."/>
            <person name="Guo C."/>
            <person name="Argimon S."/>
            <person name="Zhang W."/>
            <person name="Yang X."/>
            <person name="Jeffery I.B."/>
            <person name="Cooney J.C."/>
            <person name="Kagawa T.F."/>
            <person name="Liu W."/>
            <person name="Song Y."/>
            <person name="Salvetti E."/>
            <person name="Wrobel A."/>
            <person name="Rasinkangas P."/>
            <person name="Parkhill J."/>
            <person name="Rea M.C."/>
            <person name="O'Sullivan O."/>
            <person name="Ritari J."/>
            <person name="Douillard F.P."/>
            <person name="Paul Ross R."/>
            <person name="Yang R."/>
            <person name="Briner A.E."/>
            <person name="Felis G.E."/>
            <person name="de Vos W.M."/>
            <person name="Barrangou R."/>
            <person name="Klaenhammer T.R."/>
            <person name="Caufield P.W."/>
            <person name="Cui Y."/>
            <person name="Zhang H."/>
            <person name="O'Toole P.W."/>
        </authorList>
    </citation>
    <scope>NUCLEOTIDE SEQUENCE [LARGE SCALE GENOMIC DNA]</scope>
    <source>
        <strain evidence="13 14">DSM 16045</strain>
    </source>
</reference>
<evidence type="ECO:0000313" key="13">
    <source>
        <dbReference type="EMBL" id="KRM03691.1"/>
    </source>
</evidence>
<keyword evidence="4" id="KW-0547">Nucleotide-binding</keyword>
<dbReference type="InterPro" id="IPR026459">
    <property type="entry name" value="RNR_1b_NrdE"/>
</dbReference>
<evidence type="ECO:0000259" key="12">
    <source>
        <dbReference type="PROSITE" id="PS00089"/>
    </source>
</evidence>
<evidence type="ECO:0000256" key="5">
    <source>
        <dbReference type="ARBA" id="ARBA00022840"/>
    </source>
</evidence>
<name>A0A0R1VHT8_9LACO</name>
<keyword evidence="3" id="KW-0021">Allosteric enzyme</keyword>
<accession>A0A0R1VHT8</accession>
<dbReference type="Proteomes" id="UP000051739">
    <property type="component" value="Unassembled WGS sequence"/>
</dbReference>
<evidence type="ECO:0000256" key="11">
    <source>
        <dbReference type="SAM" id="Coils"/>
    </source>
</evidence>
<dbReference type="InterPro" id="IPR000788">
    <property type="entry name" value="RNR_lg_C"/>
</dbReference>
<dbReference type="GO" id="GO:0005971">
    <property type="term" value="C:ribonucleoside-diphosphate reductase complex"/>
    <property type="evidence" value="ECO:0007669"/>
    <property type="project" value="TreeGrafter"/>
</dbReference>
<dbReference type="PANTHER" id="PTHR11573:SF30">
    <property type="entry name" value="RIBONUCLEOSIDE-DIPHOSPHATE REDUCTASE 2 SUBUNIT ALPHA"/>
    <property type="match status" value="1"/>
</dbReference>
<sequence length="723" mass="82002">MALSDLDMTQVKYFDLNNEINIPKNGQIQLEKDHEALVDFIETNVKPNTKQFASVAERLDWLIDNDYIEAGFIRQYPIEFIEKLYDYLKAQDFHFKSFMAAYKFYAQYALRTNDKEYYLENYIDRVAMNALFLANGNQALAQDLADELIHQRYQPATPTFLNAGRKRRGEFVSCFEIQATDDMNSIGRTVNSALQLSKIGGGVGISLNNLREAGAPIKKIKGAASGVVPVMKLLEDSFTYSNQLGQRQGAGVVYLSVFHPDIISFLAAKKENADEKIRIKTLSLGITVPDKFYELVENDEEMFLFSPYDVERVYGVPFSYVDITAEYDNMVANDEITKYKINARDLEDEISKLQQESGYPYIVNIDMENRENPIDGKIIMSNLCSEIAQVQSPSIINNDQSFAKLGTDVSCNLGSTNVANLMETPDFGRSVRAMTYGLTRISDSESLDIVPSIQKGNDELHAIGLGAMGLHGYLAKNHIQYGSPVAIEFTSVYFMLLNYWTLVASHEIAKERQTAFYNFEKSTYADGSYFDKYVTKDWGPQSEAVKNLFNGIFIPGIEDWQALKADIMKDGIYNAYRLAVAPNGSTSYIGDSTSSLHPIINRIEERQEKMIGKIYYPAPYLNNDTIKYYKSAYDTDMRSVIDTYAAAQQHVDQALSMTLFMRSSIPEGLYEWKNGRTDKMTTRDLNILRHYAYQSGIKSIYYIRTFTDDEDEIGANQCESCVI</sequence>
<evidence type="ECO:0000256" key="7">
    <source>
        <dbReference type="ARBA" id="ARBA00023116"/>
    </source>
</evidence>
<proteinExistence type="inferred from homology"/>
<dbReference type="Gene3D" id="1.10.1650.20">
    <property type="match status" value="1"/>
</dbReference>
<keyword evidence="7 10" id="KW-0215">Deoxyribonucleotide synthesis</keyword>
<gene>
    <name evidence="13" type="ORF">FC60_GL000061</name>
</gene>
<evidence type="ECO:0000256" key="2">
    <source>
        <dbReference type="ARBA" id="ARBA00012274"/>
    </source>
</evidence>
<dbReference type="GO" id="GO:0005524">
    <property type="term" value="F:ATP binding"/>
    <property type="evidence" value="ECO:0007669"/>
    <property type="project" value="UniProtKB-KW"/>
</dbReference>
<keyword evidence="14" id="KW-1185">Reference proteome</keyword>
<dbReference type="PROSITE" id="PS00089">
    <property type="entry name" value="RIBORED_LARGE"/>
    <property type="match status" value="1"/>
</dbReference>
<evidence type="ECO:0000256" key="6">
    <source>
        <dbReference type="ARBA" id="ARBA00023002"/>
    </source>
</evidence>
<dbReference type="EMBL" id="AZFN01000001">
    <property type="protein sequence ID" value="KRM03691.1"/>
    <property type="molecule type" value="Genomic_DNA"/>
</dbReference>
<dbReference type="PRINTS" id="PR01183">
    <property type="entry name" value="RIBORDTASEM1"/>
</dbReference>
<feature type="domain" description="Ribonucleotide reductase large subunit" evidence="12">
    <location>
        <begin position="560"/>
        <end position="582"/>
    </location>
</feature>
<evidence type="ECO:0000256" key="3">
    <source>
        <dbReference type="ARBA" id="ARBA00022533"/>
    </source>
</evidence>
<dbReference type="SUPFAM" id="SSF51998">
    <property type="entry name" value="PFL-like glycyl radical enzymes"/>
    <property type="match status" value="1"/>
</dbReference>
<evidence type="ECO:0000256" key="1">
    <source>
        <dbReference type="ARBA" id="ARBA00010406"/>
    </source>
</evidence>
<dbReference type="PANTHER" id="PTHR11573">
    <property type="entry name" value="RIBONUCLEOSIDE-DIPHOSPHATE REDUCTASE LARGE CHAIN"/>
    <property type="match status" value="1"/>
</dbReference>
<dbReference type="Pfam" id="PF02867">
    <property type="entry name" value="Ribonuc_red_lgC"/>
    <property type="match status" value="1"/>
</dbReference>
<dbReference type="Pfam" id="PF00317">
    <property type="entry name" value="Ribonuc_red_lgN"/>
    <property type="match status" value="1"/>
</dbReference>
<evidence type="ECO:0000256" key="8">
    <source>
        <dbReference type="ARBA" id="ARBA00023157"/>
    </source>
</evidence>
<dbReference type="CDD" id="cd01679">
    <property type="entry name" value="RNR_I"/>
    <property type="match status" value="1"/>
</dbReference>
<comment type="similarity">
    <text evidence="1 10">Belongs to the ribonucleoside diphosphate reductase large chain family.</text>
</comment>
<dbReference type="PATRIC" id="fig|1423749.3.peg.61"/>
<comment type="function">
    <text evidence="10">Provides the precursors necessary for DNA synthesis. Catalyzes the biosynthesis of deoxyribonucleotides from the corresponding ribonucleotides.</text>
</comment>
<dbReference type="GO" id="GO:0009263">
    <property type="term" value="P:deoxyribonucleotide biosynthetic process"/>
    <property type="evidence" value="ECO:0007669"/>
    <property type="project" value="UniProtKB-KW"/>
</dbReference>
<dbReference type="InterPro" id="IPR008926">
    <property type="entry name" value="RNR_R1-su_N"/>
</dbReference>
<keyword evidence="6 10" id="KW-0560">Oxidoreductase</keyword>
<dbReference type="NCBIfam" id="TIGR04170">
    <property type="entry name" value="RNR_1b_NrdE"/>
    <property type="match status" value="1"/>
</dbReference>
<protein>
    <recommendedName>
        <fullName evidence="2 10">Ribonucleoside-diphosphate reductase</fullName>
        <ecNumber evidence="2 10">1.17.4.1</ecNumber>
    </recommendedName>
</protein>
<dbReference type="SUPFAM" id="SSF48168">
    <property type="entry name" value="R1 subunit of ribonucleotide reductase, N-terminal domain"/>
    <property type="match status" value="1"/>
</dbReference>
<evidence type="ECO:0000256" key="9">
    <source>
        <dbReference type="ARBA" id="ARBA00047754"/>
    </source>
</evidence>
<dbReference type="AlphaFoldDB" id="A0A0R1VHT8"/>
<dbReference type="InterPro" id="IPR013554">
    <property type="entry name" value="RNR_N"/>
</dbReference>
<dbReference type="InterPro" id="IPR039718">
    <property type="entry name" value="Rrm1"/>
</dbReference>
<dbReference type="GO" id="GO:0004748">
    <property type="term" value="F:ribonucleoside-diphosphate reductase activity, thioredoxin disulfide as acceptor"/>
    <property type="evidence" value="ECO:0007669"/>
    <property type="project" value="UniProtKB-EC"/>
</dbReference>
<dbReference type="RefSeq" id="WP_056936546.1">
    <property type="nucleotide sequence ID" value="NZ_AZFN01000001.1"/>
</dbReference>
<keyword evidence="11" id="KW-0175">Coiled coil</keyword>
<feature type="coiled-coil region" evidence="11">
    <location>
        <begin position="329"/>
        <end position="356"/>
    </location>
</feature>
<dbReference type="InterPro" id="IPR013509">
    <property type="entry name" value="RNR_lsu_N"/>
</dbReference>
<comment type="caution">
    <text evidence="13">The sequence shown here is derived from an EMBL/GenBank/DDBJ whole genome shotgun (WGS) entry which is preliminary data.</text>
</comment>
<dbReference type="InterPro" id="IPR013346">
    <property type="entry name" value="NrdE_NrdA_C"/>
</dbReference>
<dbReference type="EC" id="1.17.4.1" evidence="2 10"/>